<keyword evidence="3 4" id="KW-0418">Kinase</keyword>
<dbReference type="PANTHER" id="PTHR21599:SF0">
    <property type="entry name" value="GLYCERATE KINASE"/>
    <property type="match status" value="1"/>
</dbReference>
<dbReference type="Gene3D" id="3.40.50.10350">
    <property type="entry name" value="Glycerate kinase, domain 1"/>
    <property type="match status" value="1"/>
</dbReference>
<sequence length="387" mass="39789">MRVVIAPDSFKESLSAWDVAQAIAGGVREAMPDADVVCVPMADGGEGSLDAVLAATSGERRHARVRNANDQACDASWAWLGDGKAFIEMAAAAGLEQIPPEQRRPLQATSYGVGQLIREALDAGARHIVLGLGGSASNDAGAGLIQALGANLLDENGKELPLGGAALQRLARISLDGLDTRLKDVSFEIAVDVDNPLCGPRGASAIFGPQKGATVDDVAVLDEALAHFAQICAAQLGKDEKNTPGMGAAGGLGFAVKTCFNASFRPGVELIAELSGLAEALDATDLVFTGEGRMDAQTLLGKTPAGVAKYASRRGIPVIAIAGSLGEGYEALYEVGITAAFSLTPGPITLDHACSNTSDFLRQRAGDCTRLWLAAGRAAQPAKASRS</sequence>
<accession>A0A2N4U1Z9</accession>
<dbReference type="GO" id="GO:0008887">
    <property type="term" value="F:glycerate kinase activity"/>
    <property type="evidence" value="ECO:0007669"/>
    <property type="project" value="UniProtKB-UniRule"/>
</dbReference>
<dbReference type="InterPro" id="IPR004381">
    <property type="entry name" value="Glycerate_kinase"/>
</dbReference>
<dbReference type="SUPFAM" id="SSF110738">
    <property type="entry name" value="Glycerate kinase I"/>
    <property type="match status" value="1"/>
</dbReference>
<dbReference type="PIRSF" id="PIRSF006078">
    <property type="entry name" value="GlxK"/>
    <property type="match status" value="1"/>
</dbReference>
<evidence type="ECO:0000313" key="6">
    <source>
        <dbReference type="Proteomes" id="UP000234190"/>
    </source>
</evidence>
<dbReference type="PANTHER" id="PTHR21599">
    <property type="entry name" value="GLYCERATE KINASE"/>
    <property type="match status" value="1"/>
</dbReference>
<dbReference type="EMBL" id="PDNW01000013">
    <property type="protein sequence ID" value="PLC49038.1"/>
    <property type="molecule type" value="Genomic_DNA"/>
</dbReference>
<dbReference type="AlphaFoldDB" id="A0A2N4U1Z9"/>
<dbReference type="Proteomes" id="UP000234190">
    <property type="component" value="Unassembled WGS sequence"/>
</dbReference>
<dbReference type="Gene3D" id="3.90.1510.10">
    <property type="entry name" value="Glycerate kinase, domain 2"/>
    <property type="match status" value="1"/>
</dbReference>
<evidence type="ECO:0000313" key="5">
    <source>
        <dbReference type="EMBL" id="PLC49038.1"/>
    </source>
</evidence>
<evidence type="ECO:0000256" key="3">
    <source>
        <dbReference type="ARBA" id="ARBA00022777"/>
    </source>
</evidence>
<keyword evidence="6" id="KW-1185">Reference proteome</keyword>
<dbReference type="Pfam" id="PF02595">
    <property type="entry name" value="Gly_kinase"/>
    <property type="match status" value="1"/>
</dbReference>
<proteinExistence type="inferred from homology"/>
<dbReference type="NCBIfam" id="TIGR00045">
    <property type="entry name" value="glycerate kinase"/>
    <property type="match status" value="1"/>
</dbReference>
<dbReference type="OrthoDB" id="9774290at2"/>
<gene>
    <name evidence="5" type="ORF">CR159_14850</name>
</gene>
<evidence type="ECO:0000256" key="2">
    <source>
        <dbReference type="ARBA" id="ARBA00022679"/>
    </source>
</evidence>
<dbReference type="RefSeq" id="WP_102074746.1">
    <property type="nucleotide sequence ID" value="NZ_PDNW01000013.1"/>
</dbReference>
<dbReference type="InterPro" id="IPR018193">
    <property type="entry name" value="Glyc_kinase_flavodox-like_fold"/>
</dbReference>
<dbReference type="GO" id="GO:0031388">
    <property type="term" value="P:organic acid phosphorylation"/>
    <property type="evidence" value="ECO:0007669"/>
    <property type="project" value="UniProtKB-UniRule"/>
</dbReference>
<reference evidence="5 6" key="1">
    <citation type="submission" date="2017-10" db="EMBL/GenBank/DDBJ databases">
        <title>Two draft genome sequences of Pusillimonas sp. strains isolated from a nitrate- and radionuclide-contaminated groundwater in Russia.</title>
        <authorList>
            <person name="Grouzdev D.S."/>
            <person name="Tourova T.P."/>
            <person name="Goeva M.A."/>
            <person name="Babich T.L."/>
            <person name="Sokolova D.S."/>
            <person name="Abdullin R."/>
            <person name="Poltaraus A.B."/>
            <person name="Toshchakov S.V."/>
            <person name="Nazina T.N."/>
        </authorList>
    </citation>
    <scope>NUCLEOTIDE SEQUENCE [LARGE SCALE GENOMIC DNA]</scope>
    <source>
        <strain evidence="5 6">JR1/69-3-13</strain>
    </source>
</reference>
<comment type="caution">
    <text evidence="5">The sequence shown here is derived from an EMBL/GenBank/DDBJ whole genome shotgun (WGS) entry which is preliminary data.</text>
</comment>
<protein>
    <submittedName>
        <fullName evidence="5">Glycerate kinase</fullName>
    </submittedName>
</protein>
<evidence type="ECO:0000256" key="1">
    <source>
        <dbReference type="ARBA" id="ARBA00006284"/>
    </source>
</evidence>
<comment type="similarity">
    <text evidence="1 4">Belongs to the glycerate kinase type-1 family.</text>
</comment>
<organism evidence="5 6">
    <name type="scientific">Pollutimonas subterranea</name>
    <dbReference type="NCBI Taxonomy" id="2045210"/>
    <lineage>
        <taxon>Bacteria</taxon>
        <taxon>Pseudomonadati</taxon>
        <taxon>Pseudomonadota</taxon>
        <taxon>Betaproteobacteria</taxon>
        <taxon>Burkholderiales</taxon>
        <taxon>Alcaligenaceae</taxon>
        <taxon>Pollutimonas</taxon>
    </lineage>
</organism>
<evidence type="ECO:0000256" key="4">
    <source>
        <dbReference type="PIRNR" id="PIRNR006078"/>
    </source>
</evidence>
<keyword evidence="2 4" id="KW-0808">Transferase</keyword>
<dbReference type="InterPro" id="IPR036129">
    <property type="entry name" value="Glycerate_kinase_sf"/>
</dbReference>
<name>A0A2N4U1Z9_9BURK</name>
<dbReference type="InterPro" id="IPR018197">
    <property type="entry name" value="Glycerate_kinase_RE-like"/>
</dbReference>